<feature type="region of interest" description="Disordered" evidence="1">
    <location>
        <begin position="281"/>
        <end position="309"/>
    </location>
</feature>
<proteinExistence type="predicted"/>
<comment type="caution">
    <text evidence="2">The sequence shown here is derived from an EMBL/GenBank/DDBJ whole genome shotgun (WGS) entry which is preliminary data.</text>
</comment>
<evidence type="ECO:0000256" key="1">
    <source>
        <dbReference type="SAM" id="MobiDB-lite"/>
    </source>
</evidence>
<gene>
    <name evidence="2" type="ORF">C8R41DRAFT_925199</name>
</gene>
<accession>A0ABQ8V2W9</accession>
<evidence type="ECO:0000313" key="3">
    <source>
        <dbReference type="Proteomes" id="UP001150217"/>
    </source>
</evidence>
<name>A0ABQ8V2W9_9AGAR</name>
<protein>
    <submittedName>
        <fullName evidence="2">Uncharacterized protein</fullName>
    </submittedName>
</protein>
<keyword evidence="3" id="KW-1185">Reference proteome</keyword>
<feature type="compositionally biased region" description="Polar residues" evidence="1">
    <location>
        <begin position="39"/>
        <end position="54"/>
    </location>
</feature>
<reference evidence="2" key="1">
    <citation type="submission" date="2022-08" db="EMBL/GenBank/DDBJ databases">
        <title>A Global Phylogenomic Analysis of the Shiitake Genus Lentinula.</title>
        <authorList>
            <consortium name="DOE Joint Genome Institute"/>
            <person name="Sierra-Patev S."/>
            <person name="Min B."/>
            <person name="Naranjo-Ortiz M."/>
            <person name="Looney B."/>
            <person name="Konkel Z."/>
            <person name="Slot J.C."/>
            <person name="Sakamoto Y."/>
            <person name="Steenwyk J.L."/>
            <person name="Rokas A."/>
            <person name="Carro J."/>
            <person name="Camarero S."/>
            <person name="Ferreira P."/>
            <person name="Molpeceres G."/>
            <person name="Ruiz-Duenas F.J."/>
            <person name="Serrano A."/>
            <person name="Henrissat B."/>
            <person name="Drula E."/>
            <person name="Hughes K.W."/>
            <person name="Mata J.L."/>
            <person name="Ishikawa N.K."/>
            <person name="Vargas-Isla R."/>
            <person name="Ushijima S."/>
            <person name="Smith C.A."/>
            <person name="Ahrendt S."/>
            <person name="Andreopoulos W."/>
            <person name="He G."/>
            <person name="Labutti K."/>
            <person name="Lipzen A."/>
            <person name="Ng V."/>
            <person name="Riley R."/>
            <person name="Sandor L."/>
            <person name="Barry K."/>
            <person name="Martinez A.T."/>
            <person name="Xiao Y."/>
            <person name="Gibbons J.G."/>
            <person name="Terashima K."/>
            <person name="Grigoriev I.V."/>
            <person name="Hibbett D.S."/>
        </authorList>
    </citation>
    <scope>NUCLEOTIDE SEQUENCE</scope>
    <source>
        <strain evidence="2">RHP3577 ss4</strain>
    </source>
</reference>
<feature type="region of interest" description="Disordered" evidence="1">
    <location>
        <begin position="1"/>
        <end position="131"/>
    </location>
</feature>
<feature type="compositionally biased region" description="Basic residues" evidence="1">
    <location>
        <begin position="284"/>
        <end position="294"/>
    </location>
</feature>
<dbReference type="Proteomes" id="UP001150217">
    <property type="component" value="Unassembled WGS sequence"/>
</dbReference>
<feature type="compositionally biased region" description="Basic and acidic residues" evidence="1">
    <location>
        <begin position="84"/>
        <end position="99"/>
    </location>
</feature>
<sequence>MSDVDKTPRFPRLPRNTSLENLEDDNNQAAPNKNRRLGVSQSAHQSPTGSSPNKANRKIPTNGVRLTAPCASNAGTISMDLLEDDRREEPSNREEEQHGRISYNPNTDPDNASMHADPFGTPPTNSETLKPRPDYRVVKSIRTFEPVPLYSIVKVGTIAEERNKGVRFGYNNPHGPLEFSGPPSAEIARRFRKSSLNEGYFHKAVFYPSDIFKGISAERIEEYTSGNYVAIVLFNGGQFMHQELKDTMNNVRTFLEEAGCEDLEINSPFYNDLNPNKEQYAGRGRGRASWRQRGRGGTGTATHTTEKQNDRYQGRNVAFALTQPPSLCTLILGLQTFALSNILAFHAVEPSKENIPWVVCILFVTSTKADETMRDRIEHMIRKDLANDGSLSRDLAYCSKVEGTTSDKVQSFIDSTEVRDAGYESTEKRQRCHVWTLYAAPFANSESYPTRDIDERRIRRYISTKQFEMGTIDISDAWMSILIF</sequence>
<evidence type="ECO:0000313" key="2">
    <source>
        <dbReference type="EMBL" id="KAJ4469165.1"/>
    </source>
</evidence>
<dbReference type="EMBL" id="JANVFT010000097">
    <property type="protein sequence ID" value="KAJ4469165.1"/>
    <property type="molecule type" value="Genomic_DNA"/>
</dbReference>
<organism evidence="2 3">
    <name type="scientific">Lentinula lateritia</name>
    <dbReference type="NCBI Taxonomy" id="40482"/>
    <lineage>
        <taxon>Eukaryota</taxon>
        <taxon>Fungi</taxon>
        <taxon>Dikarya</taxon>
        <taxon>Basidiomycota</taxon>
        <taxon>Agaricomycotina</taxon>
        <taxon>Agaricomycetes</taxon>
        <taxon>Agaricomycetidae</taxon>
        <taxon>Agaricales</taxon>
        <taxon>Marasmiineae</taxon>
        <taxon>Omphalotaceae</taxon>
        <taxon>Lentinula</taxon>
    </lineage>
</organism>